<comment type="caution">
    <text evidence="1">The sequence shown here is derived from an EMBL/GenBank/DDBJ whole genome shotgun (WGS) entry which is preliminary data.</text>
</comment>
<organism evidence="1 2">
    <name type="scientific">Furfurilactobacillus rossiae DSM 15814</name>
    <dbReference type="NCBI Taxonomy" id="1114972"/>
    <lineage>
        <taxon>Bacteria</taxon>
        <taxon>Bacillati</taxon>
        <taxon>Bacillota</taxon>
        <taxon>Bacilli</taxon>
        <taxon>Lactobacillales</taxon>
        <taxon>Lactobacillaceae</taxon>
        <taxon>Furfurilactobacillus</taxon>
    </lineage>
</organism>
<reference evidence="1 2" key="1">
    <citation type="journal article" date="2015" name="Genome Announc.">
        <title>Expanding the biotechnology potential of lactobacilli through comparative genomics of 213 strains and associated genera.</title>
        <authorList>
            <person name="Sun Z."/>
            <person name="Harris H.M."/>
            <person name="McCann A."/>
            <person name="Guo C."/>
            <person name="Argimon S."/>
            <person name="Zhang W."/>
            <person name="Yang X."/>
            <person name="Jeffery I.B."/>
            <person name="Cooney J.C."/>
            <person name="Kagawa T.F."/>
            <person name="Liu W."/>
            <person name="Song Y."/>
            <person name="Salvetti E."/>
            <person name="Wrobel A."/>
            <person name="Rasinkangas P."/>
            <person name="Parkhill J."/>
            <person name="Rea M.C."/>
            <person name="O'Sullivan O."/>
            <person name="Ritari J."/>
            <person name="Douillard F.P."/>
            <person name="Paul Ross R."/>
            <person name="Yang R."/>
            <person name="Briner A.E."/>
            <person name="Felis G.E."/>
            <person name="de Vos W.M."/>
            <person name="Barrangou R."/>
            <person name="Klaenhammer T.R."/>
            <person name="Caufield P.W."/>
            <person name="Cui Y."/>
            <person name="Zhang H."/>
            <person name="O'Toole P.W."/>
        </authorList>
    </citation>
    <scope>NUCLEOTIDE SEQUENCE [LARGE SCALE GENOMIC DNA]</scope>
    <source>
        <strain evidence="1 2">DSM 15814</strain>
    </source>
</reference>
<sequence length="111" mass="12820">MSQEIPENMHEVVLKVQELNETRHGADVVTEEKVMKDAVHDTLQYWADYLLDGHYDDVLWDGEDLVIEDIMGKRVGRVKPMSATFANDYRQSPEGTLFRLESEANKIIAQR</sequence>
<dbReference type="STRING" id="1114972.FD35_GL000987"/>
<dbReference type="PATRIC" id="fig|1114972.6.peg.998"/>
<gene>
    <name evidence="1" type="ORF">FD35_GL000987</name>
</gene>
<proteinExistence type="predicted"/>
<evidence type="ECO:0000313" key="2">
    <source>
        <dbReference type="Proteomes" id="UP000051999"/>
    </source>
</evidence>
<name>A0A0R1R9P9_9LACO</name>
<dbReference type="EMBL" id="AZFF01000017">
    <property type="protein sequence ID" value="KRL53622.1"/>
    <property type="molecule type" value="Genomic_DNA"/>
</dbReference>
<keyword evidence="2" id="KW-1185">Reference proteome</keyword>
<protein>
    <submittedName>
        <fullName evidence="1">Uncharacterized protein</fullName>
    </submittedName>
</protein>
<accession>A0A0R1R9P9</accession>
<dbReference type="AlphaFoldDB" id="A0A0R1R9P9"/>
<evidence type="ECO:0000313" key="1">
    <source>
        <dbReference type="EMBL" id="KRL53622.1"/>
    </source>
</evidence>
<dbReference type="eggNOG" id="ENOG502ZMVG">
    <property type="taxonomic scope" value="Bacteria"/>
</dbReference>
<dbReference type="RefSeq" id="WP_017260757.1">
    <property type="nucleotide sequence ID" value="NZ_AUAW01000019.1"/>
</dbReference>
<dbReference type="Proteomes" id="UP000051999">
    <property type="component" value="Unassembled WGS sequence"/>
</dbReference>
<dbReference type="OrthoDB" id="2248271at2"/>